<feature type="domain" description="Heterokaryon incompatibility" evidence="1">
    <location>
        <begin position="54"/>
        <end position="206"/>
    </location>
</feature>
<dbReference type="InterPro" id="IPR052895">
    <property type="entry name" value="HetReg/Transcr_Mod"/>
</dbReference>
<dbReference type="AlphaFoldDB" id="A0A1L7XNU3"/>
<evidence type="ECO:0000259" key="1">
    <source>
        <dbReference type="Pfam" id="PF06985"/>
    </source>
</evidence>
<dbReference type="PANTHER" id="PTHR24148">
    <property type="entry name" value="ANKYRIN REPEAT DOMAIN-CONTAINING PROTEIN 39 HOMOLOG-RELATED"/>
    <property type="match status" value="1"/>
</dbReference>
<dbReference type="Pfam" id="PF26639">
    <property type="entry name" value="Het-6_barrel"/>
    <property type="match status" value="1"/>
</dbReference>
<reference evidence="2 3" key="1">
    <citation type="submission" date="2016-03" db="EMBL/GenBank/DDBJ databases">
        <authorList>
            <person name="Ploux O."/>
        </authorList>
    </citation>
    <scope>NUCLEOTIDE SEQUENCE [LARGE SCALE GENOMIC DNA]</scope>
    <source>
        <strain evidence="2 3">UAMH 11012</strain>
    </source>
</reference>
<sequence length="667" mass="76636">MQVTSRQTPHQPFPYTPLNTSVSTIRLLRLQRTPLGSIIGWLEHFPLSDKHTRFNAVSYVWGPKTYLNKVNINDYPFPILDSLYPILETICEDESLSKCWWWIDSICINQGTDIEAETERNSQVAIMKQIYESAEMALGWLGPGSDDGENAIKFLHVLFRNRDRLGAERDEGKKVLGPELDDREGWKAVEKLLLRPWWIRVWTLQEYIVPSKFRFCCGKESIDRDELNIAIYAIYICQKIDMSLLSKQAWEPAWSRRRLLMWYRKHLSMNLLGLMSYIGDCKATDPRDRIYSVLGLVDDGTLVGRPRYEDDVGKVYTDLVIKFVGYYKTLDIICLADRFNGNAVSEHFRPNLPTWCPDWRAEIVPWVVPAMACQSAGKGTGNFRPSALPKQQTMRPIAYVAGIGDHTLEVKFSANRQILFCQGIFLDSVDGIGGLKAGRRRDKNSNEWEGVHDCVQSNSRFNLPLPPINTKAILVNDLKPDTASMILSDVMRCLVLDRKDRYLSHRLSGEGYCHRHFRDMCRIALQTPQNVDTQFLDWFQRNRQLYIQGYTLEEVCRKSEELESKCNGGLPDREAFLSRFDDTTQGMSRRLMTTNDGNTGMVPCRTGRGDQIWVLLGCSIPMVLRKRLDGTSFDVVGECYLNGFMHGEALNLLRHNRDTNVENIRLS</sequence>
<proteinExistence type="predicted"/>
<evidence type="ECO:0000313" key="2">
    <source>
        <dbReference type="EMBL" id="CZR66684.1"/>
    </source>
</evidence>
<dbReference type="OrthoDB" id="2504919at2759"/>
<dbReference type="Proteomes" id="UP000184330">
    <property type="component" value="Unassembled WGS sequence"/>
</dbReference>
<dbReference type="InterPro" id="IPR010730">
    <property type="entry name" value="HET"/>
</dbReference>
<organism evidence="2 3">
    <name type="scientific">Phialocephala subalpina</name>
    <dbReference type="NCBI Taxonomy" id="576137"/>
    <lineage>
        <taxon>Eukaryota</taxon>
        <taxon>Fungi</taxon>
        <taxon>Dikarya</taxon>
        <taxon>Ascomycota</taxon>
        <taxon>Pezizomycotina</taxon>
        <taxon>Leotiomycetes</taxon>
        <taxon>Helotiales</taxon>
        <taxon>Mollisiaceae</taxon>
        <taxon>Phialocephala</taxon>
        <taxon>Phialocephala fortinii species complex</taxon>
    </lineage>
</organism>
<dbReference type="STRING" id="576137.A0A1L7XNU3"/>
<dbReference type="PANTHER" id="PTHR24148:SF64">
    <property type="entry name" value="HETEROKARYON INCOMPATIBILITY DOMAIN-CONTAINING PROTEIN"/>
    <property type="match status" value="1"/>
</dbReference>
<evidence type="ECO:0000313" key="3">
    <source>
        <dbReference type="Proteomes" id="UP000184330"/>
    </source>
</evidence>
<gene>
    <name evidence="2" type="ORF">PAC_16585</name>
</gene>
<dbReference type="EMBL" id="FJOG01000039">
    <property type="protein sequence ID" value="CZR66684.1"/>
    <property type="molecule type" value="Genomic_DNA"/>
</dbReference>
<protein>
    <submittedName>
        <fullName evidence="2">Related to heterokaryon incompatibility protein</fullName>
    </submittedName>
</protein>
<keyword evidence="3" id="KW-1185">Reference proteome</keyword>
<name>A0A1L7XNU3_9HELO</name>
<dbReference type="Pfam" id="PF06985">
    <property type="entry name" value="HET"/>
    <property type="match status" value="1"/>
</dbReference>
<accession>A0A1L7XNU3</accession>